<evidence type="ECO:0000256" key="4">
    <source>
        <dbReference type="ARBA" id="ARBA00022989"/>
    </source>
</evidence>
<gene>
    <name evidence="7" type="ORF">FJ651_01145</name>
</gene>
<evidence type="ECO:0000256" key="6">
    <source>
        <dbReference type="SAM" id="Phobius"/>
    </source>
</evidence>
<reference evidence="7 8" key="1">
    <citation type="submission" date="2019-06" db="EMBL/GenBank/DDBJ databases">
        <title>Flavobacteriaceae Paucihalobacterium erythroidium CWB-1, complete genome.</title>
        <authorList>
            <person name="Wu S."/>
        </authorList>
    </citation>
    <scope>NUCLEOTIDE SEQUENCE [LARGE SCALE GENOMIC DNA]</scope>
    <source>
        <strain evidence="7 8">CWB-1</strain>
    </source>
</reference>
<feature type="transmembrane region" description="Helical" evidence="6">
    <location>
        <begin position="12"/>
        <end position="37"/>
    </location>
</feature>
<organism evidence="7 8">
    <name type="scientific">Paucihalobacter ruber</name>
    <dbReference type="NCBI Taxonomy" id="2567861"/>
    <lineage>
        <taxon>Bacteria</taxon>
        <taxon>Pseudomonadati</taxon>
        <taxon>Bacteroidota</taxon>
        <taxon>Flavobacteriia</taxon>
        <taxon>Flavobacteriales</taxon>
        <taxon>Flavobacteriaceae</taxon>
        <taxon>Paucihalobacter</taxon>
    </lineage>
</organism>
<feature type="transmembrane region" description="Helical" evidence="6">
    <location>
        <begin position="273"/>
        <end position="291"/>
    </location>
</feature>
<dbReference type="RefSeq" id="WP_140988558.1">
    <property type="nucleotide sequence ID" value="NZ_VHIQ01000001.1"/>
</dbReference>
<evidence type="ECO:0000256" key="2">
    <source>
        <dbReference type="ARBA" id="ARBA00022475"/>
    </source>
</evidence>
<dbReference type="PANTHER" id="PTHR30250:SF30">
    <property type="entry name" value="LIPID III FLIPPASE"/>
    <property type="match status" value="1"/>
</dbReference>
<accession>A0A506PPP3</accession>
<sequence length="427" mass="48609">MKLPSFIKNNLVLKITSLNSVVIVFRLIISMAIQHVLALTVKEAGIAKIGQLRNITAMLTSFTTLGIFSGVLKYVAQYKKDEQTLQKLFSTSFLFAGIGSLVSGLILFVGANYFAEKLLDDASLSYVFKLLAVLTPVFAMQRIFNAVVNGLSAYKKYALIEFIAYVLSALLLVIFLFRFDLDGVLVAIALAPVIQLLTLLAIFGGVLKEYIQFKNLKIDWSFKNSLLAFTIMSFVSTVLLNYVELDIRTVIKDKINVDEAGYWTAINFISKNYMVFSTGLFTLYVIPRFAAIQTKVDFTKEVWHIYKSILPLFGAGMLLIYVFRDFIIQLIYPEFTGMSPLFKWQLMGDFVRLCSLVIAHQFLAKRMVKSFVITEILSLASFYLLSIILIKHFSTEGVVMAHFFRYVFYFVIVLIPVYLYFLRKNKF</sequence>
<protein>
    <submittedName>
        <fullName evidence="7">O-antigen translocase</fullName>
    </submittedName>
</protein>
<dbReference type="AlphaFoldDB" id="A0A506PPP3"/>
<feature type="transmembrane region" description="Helical" evidence="6">
    <location>
        <begin position="371"/>
        <end position="391"/>
    </location>
</feature>
<dbReference type="InterPro" id="IPR002797">
    <property type="entry name" value="Polysacc_synth"/>
</dbReference>
<feature type="transmembrane region" description="Helical" evidence="6">
    <location>
        <begin position="157"/>
        <end position="177"/>
    </location>
</feature>
<keyword evidence="4 6" id="KW-1133">Transmembrane helix</keyword>
<dbReference type="InterPro" id="IPR044550">
    <property type="entry name" value="WzxE"/>
</dbReference>
<dbReference type="CDD" id="cd13125">
    <property type="entry name" value="MATE_like_10"/>
    <property type="match status" value="1"/>
</dbReference>
<feature type="transmembrane region" description="Helical" evidence="6">
    <location>
        <begin position="183"/>
        <end position="206"/>
    </location>
</feature>
<evidence type="ECO:0000313" key="8">
    <source>
        <dbReference type="Proteomes" id="UP000317332"/>
    </source>
</evidence>
<keyword evidence="3 6" id="KW-0812">Transmembrane</keyword>
<evidence type="ECO:0000256" key="5">
    <source>
        <dbReference type="ARBA" id="ARBA00023136"/>
    </source>
</evidence>
<feature type="transmembrane region" description="Helical" evidence="6">
    <location>
        <begin position="126"/>
        <end position="145"/>
    </location>
</feature>
<feature type="transmembrane region" description="Helical" evidence="6">
    <location>
        <begin position="312"/>
        <end position="332"/>
    </location>
</feature>
<dbReference type="Pfam" id="PF01943">
    <property type="entry name" value="Polysacc_synt"/>
    <property type="match status" value="1"/>
</dbReference>
<keyword evidence="8" id="KW-1185">Reference proteome</keyword>
<dbReference type="GO" id="GO:0009246">
    <property type="term" value="P:enterobacterial common antigen biosynthetic process"/>
    <property type="evidence" value="ECO:0007669"/>
    <property type="project" value="InterPro"/>
</dbReference>
<feature type="transmembrane region" description="Helical" evidence="6">
    <location>
        <begin position="403"/>
        <end position="422"/>
    </location>
</feature>
<keyword evidence="2" id="KW-1003">Cell membrane</keyword>
<feature type="transmembrane region" description="Helical" evidence="6">
    <location>
        <begin position="57"/>
        <end position="76"/>
    </location>
</feature>
<evidence type="ECO:0000256" key="1">
    <source>
        <dbReference type="ARBA" id="ARBA00004651"/>
    </source>
</evidence>
<dbReference type="Proteomes" id="UP000317332">
    <property type="component" value="Unassembled WGS sequence"/>
</dbReference>
<dbReference type="GO" id="GO:0005886">
    <property type="term" value="C:plasma membrane"/>
    <property type="evidence" value="ECO:0007669"/>
    <property type="project" value="UniProtKB-SubCell"/>
</dbReference>
<comment type="caution">
    <text evidence="7">The sequence shown here is derived from an EMBL/GenBank/DDBJ whole genome shotgun (WGS) entry which is preliminary data.</text>
</comment>
<comment type="subcellular location">
    <subcellularLocation>
        <location evidence="1">Cell membrane</location>
        <topology evidence="1">Multi-pass membrane protein</topology>
    </subcellularLocation>
</comment>
<evidence type="ECO:0000313" key="7">
    <source>
        <dbReference type="EMBL" id="TPV35548.1"/>
    </source>
</evidence>
<feature type="transmembrane region" description="Helical" evidence="6">
    <location>
        <begin position="88"/>
        <end position="114"/>
    </location>
</feature>
<keyword evidence="5 6" id="KW-0472">Membrane</keyword>
<name>A0A506PPP3_9FLAO</name>
<dbReference type="EMBL" id="VHIQ01000001">
    <property type="protein sequence ID" value="TPV35548.1"/>
    <property type="molecule type" value="Genomic_DNA"/>
</dbReference>
<dbReference type="PANTHER" id="PTHR30250">
    <property type="entry name" value="PST FAMILY PREDICTED COLANIC ACID TRANSPORTER"/>
    <property type="match status" value="1"/>
</dbReference>
<dbReference type="OrthoDB" id="9769862at2"/>
<dbReference type="InterPro" id="IPR050833">
    <property type="entry name" value="Poly_Biosynth_Transport"/>
</dbReference>
<evidence type="ECO:0000256" key="3">
    <source>
        <dbReference type="ARBA" id="ARBA00022692"/>
    </source>
</evidence>
<feature type="transmembrane region" description="Helical" evidence="6">
    <location>
        <begin position="226"/>
        <end position="243"/>
    </location>
</feature>
<proteinExistence type="predicted"/>